<keyword evidence="2" id="KW-1185">Reference proteome</keyword>
<protein>
    <submittedName>
        <fullName evidence="1">Uncharacterized protein</fullName>
    </submittedName>
</protein>
<name>A0ABV2W4E5_9ACTN</name>
<dbReference type="EMBL" id="JBEXZR010000010">
    <property type="protein sequence ID" value="MEU0708412.1"/>
    <property type="molecule type" value="Genomic_DNA"/>
</dbReference>
<reference evidence="1 2" key="1">
    <citation type="submission" date="2024-06" db="EMBL/GenBank/DDBJ databases">
        <title>The Natural Products Discovery Center: Release of the First 8490 Sequenced Strains for Exploring Actinobacteria Biosynthetic Diversity.</title>
        <authorList>
            <person name="Kalkreuter E."/>
            <person name="Kautsar S.A."/>
            <person name="Yang D."/>
            <person name="Bader C.D."/>
            <person name="Teijaro C.N."/>
            <person name="Fluegel L."/>
            <person name="Davis C.M."/>
            <person name="Simpson J.R."/>
            <person name="Lauterbach L."/>
            <person name="Steele A.D."/>
            <person name="Gui C."/>
            <person name="Meng S."/>
            <person name="Li G."/>
            <person name="Viehrig K."/>
            <person name="Ye F."/>
            <person name="Su P."/>
            <person name="Kiefer A.F."/>
            <person name="Nichols A."/>
            <person name="Cepeda A.J."/>
            <person name="Yan W."/>
            <person name="Fan B."/>
            <person name="Jiang Y."/>
            <person name="Adhikari A."/>
            <person name="Zheng C.-J."/>
            <person name="Schuster L."/>
            <person name="Cowan T.M."/>
            <person name="Smanski M.J."/>
            <person name="Chevrette M.G."/>
            <person name="De Carvalho L.P.S."/>
            <person name="Shen B."/>
        </authorList>
    </citation>
    <scope>NUCLEOTIDE SEQUENCE [LARGE SCALE GENOMIC DNA]</scope>
    <source>
        <strain evidence="1 2">NPDC006337</strain>
    </source>
</reference>
<proteinExistence type="predicted"/>
<gene>
    <name evidence="1" type="ORF">ABZ508_13745</name>
</gene>
<dbReference type="Proteomes" id="UP001550378">
    <property type="component" value="Unassembled WGS sequence"/>
</dbReference>
<comment type="caution">
    <text evidence="1">The sequence shown here is derived from an EMBL/GenBank/DDBJ whole genome shotgun (WGS) entry which is preliminary data.</text>
</comment>
<dbReference type="RefSeq" id="WP_359656219.1">
    <property type="nucleotide sequence ID" value="NZ_JBEXZO010000028.1"/>
</dbReference>
<organism evidence="1 2">
    <name type="scientific">Streptomyces lavendulocolor</name>
    <dbReference type="NCBI Taxonomy" id="67316"/>
    <lineage>
        <taxon>Bacteria</taxon>
        <taxon>Bacillati</taxon>
        <taxon>Actinomycetota</taxon>
        <taxon>Actinomycetes</taxon>
        <taxon>Kitasatosporales</taxon>
        <taxon>Streptomycetaceae</taxon>
        <taxon>Streptomyces</taxon>
    </lineage>
</organism>
<evidence type="ECO:0000313" key="1">
    <source>
        <dbReference type="EMBL" id="MEU0708412.1"/>
    </source>
</evidence>
<sequence length="110" mass="12625">MSLDVFHLDTPPTEQDWVELSSYTPADDHFEWRDMLTEQDIDASHRYRDDVRRMLHALPGASARLQEIGELLLITTVREAMRLAVCVLRLEEIGELRRAGDGLAFTTTRA</sequence>
<accession>A0ABV2W4E5</accession>
<evidence type="ECO:0000313" key="2">
    <source>
        <dbReference type="Proteomes" id="UP001550378"/>
    </source>
</evidence>